<feature type="transmembrane region" description="Helical" evidence="8">
    <location>
        <begin position="337"/>
        <end position="357"/>
    </location>
</feature>
<feature type="transmembrane region" description="Helical" evidence="8">
    <location>
        <begin position="274"/>
        <end position="295"/>
    </location>
</feature>
<evidence type="ECO:0000256" key="3">
    <source>
        <dbReference type="ARBA" id="ARBA00022448"/>
    </source>
</evidence>
<feature type="transmembrane region" description="Helical" evidence="8">
    <location>
        <begin position="411"/>
        <end position="430"/>
    </location>
</feature>
<feature type="transmembrane region" description="Helical" evidence="8">
    <location>
        <begin position="142"/>
        <end position="165"/>
    </location>
</feature>
<evidence type="ECO:0000256" key="8">
    <source>
        <dbReference type="SAM" id="Phobius"/>
    </source>
</evidence>
<dbReference type="InterPro" id="IPR020846">
    <property type="entry name" value="MFS_dom"/>
</dbReference>
<evidence type="ECO:0000256" key="5">
    <source>
        <dbReference type="ARBA" id="ARBA00022692"/>
    </source>
</evidence>
<dbReference type="GO" id="GO:0005886">
    <property type="term" value="C:plasma membrane"/>
    <property type="evidence" value="ECO:0007669"/>
    <property type="project" value="UniProtKB-SubCell"/>
</dbReference>
<accession>A0A560LZR8</accession>
<dbReference type="RefSeq" id="WP_167529011.1">
    <property type="nucleotide sequence ID" value="NZ_VITY01000004.1"/>
</dbReference>
<keyword evidence="6 8" id="KW-1133">Transmembrane helix</keyword>
<feature type="transmembrane region" description="Helical" evidence="8">
    <location>
        <begin position="231"/>
        <end position="253"/>
    </location>
</feature>
<sequence length="545" mass="58173">MSERADHPADTPSAATWAGFLLMCLGMFMAILDIQVVATSLPTIQRALAISPSAMSWIQTAYLIAEVIAIPLTGLFTHALSLRWLFVLAVSLFTIASVGCAFSDGFAVLLTFRLLQGFSGGVLIPAVFSAVFTLFPARLHPVATTIGGAVAVLAPTVGPVVGGWITQTWSWPWLFLINLIPGTLAALVTPLLLPKEGMHLRAFSRLDKSSLILLAAALASFMIGLKEAPQRGWASMLCLSLLIGSIAGMALLIRRTLRAADPIAQLTLFRRRSFAIGCALSFCLGIGLYGSTYLMPVFLGFVRRHDAFEIGTIMLVTGAAQLVAAPLAAFLESRVGALVLTGTGFALFALGLGLSAFQPRTADFGEMLWPQVVRGVAIMFCLLPPTRFALGSLPEAEIADASGLFNLMRNLGGAIGIALIDTILYGRSPIYGEDFRARLLAGDVNAAQAVGLDPMLLINRPPGPPDDATVAFVRPLVERASLALTVNEAWAMLACVAIAGLLLVSFARDRAPASLQVPRECELEHDAEKWTPAFRKDHAQKEHLD</sequence>
<dbReference type="CDD" id="cd17503">
    <property type="entry name" value="MFS_LmrB_MDR_like"/>
    <property type="match status" value="1"/>
</dbReference>
<evidence type="ECO:0000256" key="2">
    <source>
        <dbReference type="ARBA" id="ARBA00008537"/>
    </source>
</evidence>
<keyword evidence="5 8" id="KW-0812">Transmembrane</keyword>
<evidence type="ECO:0000256" key="1">
    <source>
        <dbReference type="ARBA" id="ARBA00004651"/>
    </source>
</evidence>
<dbReference type="PROSITE" id="PS50850">
    <property type="entry name" value="MFS"/>
    <property type="match status" value="1"/>
</dbReference>
<dbReference type="InterPro" id="IPR036259">
    <property type="entry name" value="MFS_trans_sf"/>
</dbReference>
<name>A0A560LZR8_9BRAD</name>
<feature type="transmembrane region" description="Helical" evidence="8">
    <location>
        <begin position="84"/>
        <end position="108"/>
    </location>
</feature>
<dbReference type="Gene3D" id="1.20.1720.10">
    <property type="entry name" value="Multidrug resistance protein D"/>
    <property type="match status" value="1"/>
</dbReference>
<protein>
    <submittedName>
        <fullName evidence="10">DHA2 family multidrug resistance protein</fullName>
    </submittedName>
</protein>
<dbReference type="SUPFAM" id="SSF103473">
    <property type="entry name" value="MFS general substrate transporter"/>
    <property type="match status" value="1"/>
</dbReference>
<dbReference type="AlphaFoldDB" id="A0A560LZR8"/>
<comment type="caution">
    <text evidence="10">The sequence shown here is derived from an EMBL/GenBank/DDBJ whole genome shotgun (WGS) entry which is preliminary data.</text>
</comment>
<keyword evidence="4" id="KW-1003">Cell membrane</keyword>
<keyword evidence="7 8" id="KW-0472">Membrane</keyword>
<feature type="transmembrane region" description="Helical" evidence="8">
    <location>
        <begin position="307"/>
        <end position="330"/>
    </location>
</feature>
<feature type="transmembrane region" description="Helical" evidence="8">
    <location>
        <begin position="12"/>
        <end position="37"/>
    </location>
</feature>
<evidence type="ECO:0000313" key="10">
    <source>
        <dbReference type="EMBL" id="TWC00937.1"/>
    </source>
</evidence>
<evidence type="ECO:0000256" key="7">
    <source>
        <dbReference type="ARBA" id="ARBA00023136"/>
    </source>
</evidence>
<dbReference type="EMBL" id="VITY01000004">
    <property type="protein sequence ID" value="TWC00937.1"/>
    <property type="molecule type" value="Genomic_DNA"/>
</dbReference>
<keyword evidence="11" id="KW-1185">Reference proteome</keyword>
<dbReference type="InterPro" id="IPR011701">
    <property type="entry name" value="MFS"/>
</dbReference>
<feature type="transmembrane region" description="Helical" evidence="8">
    <location>
        <begin position="489"/>
        <end position="507"/>
    </location>
</feature>
<dbReference type="Pfam" id="PF07690">
    <property type="entry name" value="MFS_1"/>
    <property type="match status" value="1"/>
</dbReference>
<gene>
    <name evidence="10" type="ORF">FBZ93_104210</name>
</gene>
<evidence type="ECO:0000259" key="9">
    <source>
        <dbReference type="PROSITE" id="PS50850"/>
    </source>
</evidence>
<feature type="transmembrane region" description="Helical" evidence="8">
    <location>
        <begin position="114"/>
        <end position="135"/>
    </location>
</feature>
<dbReference type="InterPro" id="IPR004638">
    <property type="entry name" value="EmrB-like"/>
</dbReference>
<dbReference type="NCBIfam" id="TIGR00711">
    <property type="entry name" value="efflux_EmrB"/>
    <property type="match status" value="1"/>
</dbReference>
<keyword evidence="3" id="KW-0813">Transport</keyword>
<comment type="similarity">
    <text evidence="2">Belongs to the major facilitator superfamily. EmrB family.</text>
</comment>
<feature type="domain" description="Major facilitator superfamily (MFS) profile" evidence="9">
    <location>
        <begin position="19"/>
        <end position="512"/>
    </location>
</feature>
<feature type="transmembrane region" description="Helical" evidence="8">
    <location>
        <begin position="369"/>
        <end position="390"/>
    </location>
</feature>
<feature type="transmembrane region" description="Helical" evidence="8">
    <location>
        <begin position="171"/>
        <end position="193"/>
    </location>
</feature>
<evidence type="ECO:0000256" key="4">
    <source>
        <dbReference type="ARBA" id="ARBA00022475"/>
    </source>
</evidence>
<evidence type="ECO:0000256" key="6">
    <source>
        <dbReference type="ARBA" id="ARBA00022989"/>
    </source>
</evidence>
<dbReference type="Proteomes" id="UP000321304">
    <property type="component" value="Unassembled WGS sequence"/>
</dbReference>
<dbReference type="PANTHER" id="PTHR42718">
    <property type="entry name" value="MAJOR FACILITATOR SUPERFAMILY MULTIDRUG TRANSPORTER MFSC"/>
    <property type="match status" value="1"/>
</dbReference>
<proteinExistence type="inferred from homology"/>
<feature type="transmembrane region" description="Helical" evidence="8">
    <location>
        <begin position="57"/>
        <end position="77"/>
    </location>
</feature>
<dbReference type="GO" id="GO:0022857">
    <property type="term" value="F:transmembrane transporter activity"/>
    <property type="evidence" value="ECO:0007669"/>
    <property type="project" value="InterPro"/>
</dbReference>
<organism evidence="10 11">
    <name type="scientific">Bradyrhizobium macuxiense</name>
    <dbReference type="NCBI Taxonomy" id="1755647"/>
    <lineage>
        <taxon>Bacteria</taxon>
        <taxon>Pseudomonadati</taxon>
        <taxon>Pseudomonadota</taxon>
        <taxon>Alphaproteobacteria</taxon>
        <taxon>Hyphomicrobiales</taxon>
        <taxon>Nitrobacteraceae</taxon>
        <taxon>Bradyrhizobium</taxon>
    </lineage>
</organism>
<dbReference type="Gene3D" id="1.20.1250.20">
    <property type="entry name" value="MFS general substrate transporter like domains"/>
    <property type="match status" value="1"/>
</dbReference>
<dbReference type="PANTHER" id="PTHR42718:SF9">
    <property type="entry name" value="MAJOR FACILITATOR SUPERFAMILY MULTIDRUG TRANSPORTER MFSC"/>
    <property type="match status" value="1"/>
</dbReference>
<evidence type="ECO:0000313" key="11">
    <source>
        <dbReference type="Proteomes" id="UP000321304"/>
    </source>
</evidence>
<comment type="subcellular location">
    <subcellularLocation>
        <location evidence="1">Cell membrane</location>
        <topology evidence="1">Multi-pass membrane protein</topology>
    </subcellularLocation>
</comment>
<reference evidence="10 11" key="1">
    <citation type="submission" date="2019-06" db="EMBL/GenBank/DDBJ databases">
        <title>Genomic Encyclopedia of Type Strains, Phase IV (KMG-V): Genome sequencing to study the core and pangenomes of soil and plant-associated prokaryotes.</title>
        <authorList>
            <person name="Whitman W."/>
        </authorList>
    </citation>
    <scope>NUCLEOTIDE SEQUENCE [LARGE SCALE GENOMIC DNA]</scope>
    <source>
        <strain evidence="10 11">BR 10355</strain>
    </source>
</reference>